<dbReference type="EMBL" id="VIWU01000001">
    <property type="protein sequence ID" value="TWF74441.1"/>
    <property type="molecule type" value="Genomic_DNA"/>
</dbReference>
<evidence type="ECO:0000313" key="3">
    <source>
        <dbReference type="EMBL" id="TWF74441.1"/>
    </source>
</evidence>
<dbReference type="Gene3D" id="3.40.190.10">
    <property type="entry name" value="Periplasmic binding protein-like II"/>
    <property type="match status" value="1"/>
</dbReference>
<dbReference type="PANTHER" id="PTHR42928">
    <property type="entry name" value="TRICARBOXYLATE-BINDING PROTEIN"/>
    <property type="match status" value="1"/>
</dbReference>
<evidence type="ECO:0000256" key="1">
    <source>
        <dbReference type="ARBA" id="ARBA00006987"/>
    </source>
</evidence>
<dbReference type="Pfam" id="PF03401">
    <property type="entry name" value="TctC"/>
    <property type="match status" value="1"/>
</dbReference>
<evidence type="ECO:0000313" key="4">
    <source>
        <dbReference type="Proteomes" id="UP000321261"/>
    </source>
</evidence>
<keyword evidence="2" id="KW-0732">Signal</keyword>
<name>A0A561SHT2_9PSEU</name>
<keyword evidence="3" id="KW-0675">Receptor</keyword>
<gene>
    <name evidence="3" type="ORF">FHX44_11321</name>
</gene>
<sequence length="337" mass="34577">MAPIRYTRRTALLGAGAALVLSLAACGGNLGGGGSGGGQAAETFPSGAINLSVGQDPGGSTDLIARALANVATDDLGVPVPVVNTPGANGALAAQELATKAPDGQNLMVINASLVAITPLAVPANEAIDIRNYEVVTGISQDDFILVANPATGFRTVQDLVDAPRPISYGTTGVGTGSQLSQALLFSQAGIEGNAVPFDGASPAMTALLGGQIDVAGVQLGDAKSHLDSITPIVVFSKERSQYFPDVPTAVEAGFDSTVSQYRAVVAPKGTPAPVLDRLRRAFTAAFGSQEYKDFNTQRLLSPYEVDGAQVVSEWTAARDRYQALIDQYGIPFGDEG</sequence>
<dbReference type="PANTHER" id="PTHR42928:SF5">
    <property type="entry name" value="BLR1237 PROTEIN"/>
    <property type="match status" value="1"/>
</dbReference>
<keyword evidence="4" id="KW-1185">Reference proteome</keyword>
<dbReference type="CDD" id="cd07012">
    <property type="entry name" value="PBP2_Bug_TTT"/>
    <property type="match status" value="1"/>
</dbReference>
<proteinExistence type="inferred from homology"/>
<dbReference type="Proteomes" id="UP000321261">
    <property type="component" value="Unassembled WGS sequence"/>
</dbReference>
<dbReference type="Gene3D" id="3.40.190.150">
    <property type="entry name" value="Bordetella uptake gene, domain 1"/>
    <property type="match status" value="1"/>
</dbReference>
<comment type="caution">
    <text evidence="3">The sequence shown here is derived from an EMBL/GenBank/DDBJ whole genome shotgun (WGS) entry which is preliminary data.</text>
</comment>
<dbReference type="PIRSF" id="PIRSF017082">
    <property type="entry name" value="YflP"/>
    <property type="match status" value="1"/>
</dbReference>
<dbReference type="RefSeq" id="WP_212612291.1">
    <property type="nucleotide sequence ID" value="NZ_VIWU01000001.1"/>
</dbReference>
<accession>A0A561SHT2</accession>
<dbReference type="AlphaFoldDB" id="A0A561SHT2"/>
<reference evidence="3 4" key="1">
    <citation type="submission" date="2019-06" db="EMBL/GenBank/DDBJ databases">
        <title>Sequencing the genomes of 1000 actinobacteria strains.</title>
        <authorList>
            <person name="Klenk H.-P."/>
        </authorList>
    </citation>
    <scope>NUCLEOTIDE SEQUENCE [LARGE SCALE GENOMIC DNA]</scope>
    <source>
        <strain evidence="3 4">DSM 45671</strain>
    </source>
</reference>
<dbReference type="SUPFAM" id="SSF53850">
    <property type="entry name" value="Periplasmic binding protein-like II"/>
    <property type="match status" value="1"/>
</dbReference>
<dbReference type="PROSITE" id="PS51257">
    <property type="entry name" value="PROKAR_LIPOPROTEIN"/>
    <property type="match status" value="1"/>
</dbReference>
<feature type="signal peptide" evidence="2">
    <location>
        <begin position="1"/>
        <end position="27"/>
    </location>
</feature>
<protein>
    <submittedName>
        <fullName evidence="3">Tripartite-type tricarboxylate transporter receptor subunit TctC</fullName>
    </submittedName>
</protein>
<comment type="similarity">
    <text evidence="1">Belongs to the UPF0065 (bug) family.</text>
</comment>
<evidence type="ECO:0000256" key="2">
    <source>
        <dbReference type="SAM" id="SignalP"/>
    </source>
</evidence>
<dbReference type="InterPro" id="IPR005064">
    <property type="entry name" value="BUG"/>
</dbReference>
<dbReference type="InterPro" id="IPR042100">
    <property type="entry name" value="Bug_dom1"/>
</dbReference>
<feature type="chain" id="PRO_5038429886" evidence="2">
    <location>
        <begin position="28"/>
        <end position="337"/>
    </location>
</feature>
<organism evidence="3 4">
    <name type="scientific">Pseudonocardia hierapolitana</name>
    <dbReference type="NCBI Taxonomy" id="1128676"/>
    <lineage>
        <taxon>Bacteria</taxon>
        <taxon>Bacillati</taxon>
        <taxon>Actinomycetota</taxon>
        <taxon>Actinomycetes</taxon>
        <taxon>Pseudonocardiales</taxon>
        <taxon>Pseudonocardiaceae</taxon>
        <taxon>Pseudonocardia</taxon>
    </lineage>
</organism>